<evidence type="ECO:0000313" key="3">
    <source>
        <dbReference type="Proteomes" id="UP000198427"/>
    </source>
</evidence>
<proteinExistence type="predicted"/>
<dbReference type="GeneID" id="94029105"/>
<sequence>MSKIFRLGAEGSQNNRDWQDSRVYPYNQNNRQTIEDPDGASAHNEITSIPSPFARIDLVKNAFARVSESKDLDGNTIFHKMVSDALDIGEIFFNFDKLKDQIEIITWDVQKEIEILKQSTHNGHQYLGDALQKYLQSDAETYNFGELQNIYLLNYINGPQPLNIIGATSPATLFFSNANDLNYVGKTIQFGTDKPFDKEYNPLYKRDFEYVKFWFYLRETLPDFAIKFRELDNYLGETYERIVDNQKRAELRDIVQNMQGLSPISIDSTNQVEVLGVPLLKKSVELQAGVSQFEIRSSRYTKEDKPLVLPVERGITYSNLLYTTDKWGKENYADFIDHEPDLSLRHLPKDGTKHPYLTISDFLEDAIIRVPHGLNDSYFFDGNFKEANSSRLSYLLPLKPRFFEFFSADELVSGIDEKTSMLEIRETGNGVKVILRIPIIGDNRVRYVEYSRLYFGGNVQADPERNEGVILDFRFTGFIMPNIRFANPEEAIYRVSCISDFKLNYTLRFYEGSQPIEAEIDCRNKDISDNLKPTTYSIEKRNFEYIQLVDDYDMHRGVLLPLFSKQYSGKQFKVSIDLGTSNTHLEYMANGDLESRTFSYNPDELVTRFFIPKDVVDGKIYNDLEREDAFLNYDYFPLLLGKDSNSCFPTRTVLSHIRDIDWTTHKRPLGLINIPFTFYSFEGTGYNEQEENVKWGEDNKLVTSYIECMALMIRTFLVSKGASLSKTELTWFYPISMPPVRVNTISDAWDDVANKYFGISKTKRMTESLAPIRFFFTNNATATNLVNIDIGGGTTDIAFAQEQHLKFVTSFKFAANDLYESSLDQNPHNGIIDTFKPLYHDLLSSDGRLGNLVEVLQKMHRPSSVASFLFSLANNKEAEQMNADLIDFSKRLRMNEKGFKIVFLLFYTGIIYHIGQILKLKDLPMPRHISFSGNGSKTLNIISTQKADLTRFTQAIFTLLNVKGSDGKLELLGLEKDSSPKLATCKGGLLCDSEEDDYDKVVKLRADGKGFVGNDDTYESIDSAYIDQAKKAVEEFFDFFFNKLVKEFDVEAYFGVSRDNLKQARSATLSDLDTYIRRGIALSCESSNKEEKIAETLFFYPLKGVINVLSANIAEQNLQLKNNK</sequence>
<name>A0A2K9HAZ3_9BACT</name>
<dbReference type="SUPFAM" id="SSF53067">
    <property type="entry name" value="Actin-like ATPase domain"/>
    <property type="match status" value="1"/>
</dbReference>
<dbReference type="AlphaFoldDB" id="A0A2K9HAZ3"/>
<dbReference type="KEGG" id="pje:CRM71_06755"/>
<dbReference type="OrthoDB" id="1028138at2"/>
<dbReference type="Proteomes" id="UP000198427">
    <property type="component" value="Unassembled WGS sequence"/>
</dbReference>
<gene>
    <name evidence="2" type="ORF">SAMN06265364_1514</name>
</gene>
<feature type="region of interest" description="Disordered" evidence="1">
    <location>
        <begin position="1"/>
        <end position="21"/>
    </location>
</feature>
<reference evidence="2 3" key="1">
    <citation type="submission" date="2017-06" db="EMBL/GenBank/DDBJ databases">
        <authorList>
            <person name="Varghese N."/>
            <person name="Submissions S."/>
        </authorList>
    </citation>
    <scope>NUCLEOTIDE SEQUENCE [LARGE SCALE GENOMIC DNA]</scope>
    <source>
        <strain evidence="2 3">DSM 26989</strain>
    </source>
</reference>
<dbReference type="RefSeq" id="WP_089367237.1">
    <property type="nucleotide sequence ID" value="NZ_CP023863.1"/>
</dbReference>
<keyword evidence="3" id="KW-1185">Reference proteome</keyword>
<accession>A0A2K9HAZ3</accession>
<comment type="caution">
    <text evidence="2">The sequence shown here is derived from an EMBL/GenBank/DDBJ whole genome shotgun (WGS) entry which is preliminary data.</text>
</comment>
<evidence type="ECO:0000313" key="2">
    <source>
        <dbReference type="EMBL" id="SNS14886.1"/>
    </source>
</evidence>
<dbReference type="InterPro" id="IPR043129">
    <property type="entry name" value="ATPase_NBD"/>
</dbReference>
<evidence type="ECO:0000256" key="1">
    <source>
        <dbReference type="SAM" id="MobiDB-lite"/>
    </source>
</evidence>
<organism evidence="2 3">
    <name type="scientific">Prevotella jejuni</name>
    <dbReference type="NCBI Taxonomy" id="1177574"/>
    <lineage>
        <taxon>Bacteria</taxon>
        <taxon>Pseudomonadati</taxon>
        <taxon>Bacteroidota</taxon>
        <taxon>Bacteroidia</taxon>
        <taxon>Bacteroidales</taxon>
        <taxon>Prevotellaceae</taxon>
        <taxon>Prevotella</taxon>
    </lineage>
</organism>
<protein>
    <submittedName>
        <fullName evidence="2">Uncharacterized protein</fullName>
    </submittedName>
</protein>
<dbReference type="EMBL" id="FZNZ01000051">
    <property type="protein sequence ID" value="SNS14886.1"/>
    <property type="molecule type" value="Genomic_DNA"/>
</dbReference>